<organism evidence="2 3">
    <name type="scientific">Roridomyces roridus</name>
    <dbReference type="NCBI Taxonomy" id="1738132"/>
    <lineage>
        <taxon>Eukaryota</taxon>
        <taxon>Fungi</taxon>
        <taxon>Dikarya</taxon>
        <taxon>Basidiomycota</taxon>
        <taxon>Agaricomycotina</taxon>
        <taxon>Agaricomycetes</taxon>
        <taxon>Agaricomycetidae</taxon>
        <taxon>Agaricales</taxon>
        <taxon>Marasmiineae</taxon>
        <taxon>Mycenaceae</taxon>
        <taxon>Roridomyces</taxon>
    </lineage>
</organism>
<feature type="compositionally biased region" description="Polar residues" evidence="1">
    <location>
        <begin position="91"/>
        <end position="107"/>
    </location>
</feature>
<feature type="region of interest" description="Disordered" evidence="1">
    <location>
        <begin position="88"/>
        <end position="107"/>
    </location>
</feature>
<reference evidence="2" key="1">
    <citation type="submission" date="2023-03" db="EMBL/GenBank/DDBJ databases">
        <title>Massive genome expansion in bonnet fungi (Mycena s.s.) driven by repeated elements and novel gene families across ecological guilds.</title>
        <authorList>
            <consortium name="Lawrence Berkeley National Laboratory"/>
            <person name="Harder C.B."/>
            <person name="Miyauchi S."/>
            <person name="Viragh M."/>
            <person name="Kuo A."/>
            <person name="Thoen E."/>
            <person name="Andreopoulos B."/>
            <person name="Lu D."/>
            <person name="Skrede I."/>
            <person name="Drula E."/>
            <person name="Henrissat B."/>
            <person name="Morin E."/>
            <person name="Kohler A."/>
            <person name="Barry K."/>
            <person name="LaButti K."/>
            <person name="Morin E."/>
            <person name="Salamov A."/>
            <person name="Lipzen A."/>
            <person name="Mereny Z."/>
            <person name="Hegedus B."/>
            <person name="Baldrian P."/>
            <person name="Stursova M."/>
            <person name="Weitz H."/>
            <person name="Taylor A."/>
            <person name="Grigoriev I.V."/>
            <person name="Nagy L.G."/>
            <person name="Martin F."/>
            <person name="Kauserud H."/>
        </authorList>
    </citation>
    <scope>NUCLEOTIDE SEQUENCE</scope>
    <source>
        <strain evidence="2">9284</strain>
    </source>
</reference>
<accession>A0AAD7BGE6</accession>
<keyword evidence="3" id="KW-1185">Reference proteome</keyword>
<dbReference type="Proteomes" id="UP001221142">
    <property type="component" value="Unassembled WGS sequence"/>
</dbReference>
<evidence type="ECO:0000313" key="3">
    <source>
        <dbReference type="Proteomes" id="UP001221142"/>
    </source>
</evidence>
<dbReference type="AlphaFoldDB" id="A0AAD7BGE6"/>
<protein>
    <submittedName>
        <fullName evidence="2">Uncharacterized protein</fullName>
    </submittedName>
</protein>
<gene>
    <name evidence="2" type="ORF">FB45DRAFT_871379</name>
</gene>
<sequence>MASCLKCFIAVFKTGTGCFFSPARCQVSLGGDYSGDRPDPGMSMELVFINFPPELERYILQRIDQLQPLGSTAGKKSLPRPALVVHRGTRNSDFSPNSPRSKNPQSRSLRLAIDARIGFSQSTGYVPVSTRLVGFLVKATCHTTFASSGVLGLSGTCTSKNSHFPLITPAWSPLIGVTYFVHDQRTLVVQTARKIYRSGLASVGGPEFWFDPNSFSWIEKPPFVSSTVFRGASIAVAHVNIVNILITGKITSPGAESKIEFELVGFHFFWLWLPANESNLNWNRGPLNGFPDARLTPYGGVTPRILAPAPPSGMKEMSNRSNQCSKILSARKVEYAKSNGSTWDVTGLLTEVEP</sequence>
<dbReference type="EMBL" id="JARKIF010000017">
    <property type="protein sequence ID" value="KAJ7620349.1"/>
    <property type="molecule type" value="Genomic_DNA"/>
</dbReference>
<evidence type="ECO:0000313" key="2">
    <source>
        <dbReference type="EMBL" id="KAJ7620349.1"/>
    </source>
</evidence>
<evidence type="ECO:0000256" key="1">
    <source>
        <dbReference type="SAM" id="MobiDB-lite"/>
    </source>
</evidence>
<proteinExistence type="predicted"/>
<name>A0AAD7BGE6_9AGAR</name>
<comment type="caution">
    <text evidence="2">The sequence shown here is derived from an EMBL/GenBank/DDBJ whole genome shotgun (WGS) entry which is preliminary data.</text>
</comment>